<gene>
    <name evidence="1" type="ORF">METZ01_LOCUS341233</name>
</gene>
<reference evidence="1" key="1">
    <citation type="submission" date="2018-05" db="EMBL/GenBank/DDBJ databases">
        <authorList>
            <person name="Lanie J.A."/>
            <person name="Ng W.-L."/>
            <person name="Kazmierczak K.M."/>
            <person name="Andrzejewski T.M."/>
            <person name="Davidsen T.M."/>
            <person name="Wayne K.J."/>
            <person name="Tettelin H."/>
            <person name="Glass J.I."/>
            <person name="Rusch D."/>
            <person name="Podicherti R."/>
            <person name="Tsui H.-C.T."/>
            <person name="Winkler M.E."/>
        </authorList>
    </citation>
    <scope>NUCLEOTIDE SEQUENCE</scope>
</reference>
<evidence type="ECO:0000313" key="1">
    <source>
        <dbReference type="EMBL" id="SVC88379.1"/>
    </source>
</evidence>
<dbReference type="SUPFAM" id="SSF52833">
    <property type="entry name" value="Thioredoxin-like"/>
    <property type="match status" value="1"/>
</dbReference>
<organism evidence="1">
    <name type="scientific">marine metagenome</name>
    <dbReference type="NCBI Taxonomy" id="408172"/>
    <lineage>
        <taxon>unclassified sequences</taxon>
        <taxon>metagenomes</taxon>
        <taxon>ecological metagenomes</taxon>
    </lineage>
</organism>
<proteinExistence type="predicted"/>
<name>A0A382QSA3_9ZZZZ</name>
<dbReference type="Pfam" id="PF14595">
    <property type="entry name" value="Thioredoxin_9"/>
    <property type="match status" value="1"/>
</dbReference>
<evidence type="ECO:0008006" key="2">
    <source>
        <dbReference type="Google" id="ProtNLM"/>
    </source>
</evidence>
<dbReference type="EMBL" id="UINC01116554">
    <property type="protein sequence ID" value="SVC88379.1"/>
    <property type="molecule type" value="Genomic_DNA"/>
</dbReference>
<sequence length="145" mass="16863">VYERVRIEGSVLQEFEKIATKWHFLVLSEDWCSDAVNLVPVVAGLAREASNLDLRVLARDKNLDIMDAHLTNGRSRSIPIVILLDEDFVEKGWWGPRPEPIQRWFMEKGIHMTSPERSKHTRRYYARDKGSTLVRELFQLITSLS</sequence>
<feature type="non-terminal residue" evidence="1">
    <location>
        <position position="1"/>
    </location>
</feature>
<accession>A0A382QSA3</accession>
<dbReference type="Gene3D" id="3.40.30.10">
    <property type="entry name" value="Glutaredoxin"/>
    <property type="match status" value="1"/>
</dbReference>
<dbReference type="AlphaFoldDB" id="A0A382QSA3"/>
<protein>
    <recommendedName>
        <fullName evidence="2">Thioredoxin family protein</fullName>
    </recommendedName>
</protein>
<dbReference type="InterPro" id="IPR036249">
    <property type="entry name" value="Thioredoxin-like_sf"/>
</dbReference>